<reference evidence="8 9" key="1">
    <citation type="submission" date="2019-10" db="EMBL/GenBank/DDBJ databases">
        <title>Genome Sequences from Six Type Strain Members of the Archaeal Family Sulfolobaceae: Acidianus ambivalens, Acidianus infernus, Metallosphaera prunae, Stygiolobus azoricus, Sulfolobus metallicus, and Sulfurisphaera ohwakuensis.</title>
        <authorList>
            <person name="Counts J.A."/>
            <person name="Kelly R.M."/>
        </authorList>
    </citation>
    <scope>NUCLEOTIDE SEQUENCE [LARGE SCALE GENOMIC DNA]</scope>
    <source>
        <strain evidence="8 9">FC6</strain>
    </source>
</reference>
<dbReference type="GeneID" id="42797665"/>
<sequence length="452" mass="50413">MAEIREIKKVEREKASIHSHISGLGLDEKGKPKFKADGLVGQMEAREAAGIVVQLIKQGKMAGKGILFVGPPGTGKTALAIAIARELGEDTPFTIMNASEIYSTELKKTEILTQAIRKSLGVRIKQRRTVYEGVVKDIKLKVARSRLNPYAVMPREAQITLATKDDERTLNVGDVIAAQLMKMNIRKGDVIWIDAETGEVSRVGRAKGIESEKTYDIDVIKQVEVPSGQVKKEKDITFTVTLHDLDLNIAAQSISITALFSFFTEREINQDIRKQVDKLVKDMVSKGEAELIPGVLFIDDAHMLDIEAFSFLTKALESDLAPILILATNRGITKIRGTDIESPHGMPLDLLDRLLIIPTRPYNQDEIKEIIKIRADEIDVKLDEKALELLTKLGVENSLRYSVQLLEPSLVIAQKKGRDMVMPEDVEEASKLFSDTKRSVNYVKEYENLLLK</sequence>
<evidence type="ECO:0000256" key="5">
    <source>
        <dbReference type="ARBA" id="ARBA00022806"/>
    </source>
</evidence>
<dbReference type="InterPro" id="IPR042487">
    <property type="entry name" value="RuvBL1/2_DNA/RNA_bd_dom"/>
</dbReference>
<evidence type="ECO:0000256" key="1">
    <source>
        <dbReference type="ARBA" id="ARBA00007519"/>
    </source>
</evidence>
<evidence type="ECO:0000256" key="2">
    <source>
        <dbReference type="ARBA" id="ARBA00012551"/>
    </source>
</evidence>
<dbReference type="PANTHER" id="PTHR11093">
    <property type="entry name" value="RUVB-RELATED REPTIN AND PONTIN"/>
    <property type="match status" value="1"/>
</dbReference>
<dbReference type="GO" id="GO:0005524">
    <property type="term" value="F:ATP binding"/>
    <property type="evidence" value="ECO:0007669"/>
    <property type="project" value="UniProtKB-KW"/>
</dbReference>
<dbReference type="Pfam" id="PF06068">
    <property type="entry name" value="TIP49"/>
    <property type="match status" value="1"/>
</dbReference>
<protein>
    <recommendedName>
        <fullName evidence="2">DNA helicase</fullName>
        <ecNumber evidence="2">3.6.4.12</ecNumber>
    </recommendedName>
</protein>
<dbReference type="InterPro" id="IPR027238">
    <property type="entry name" value="RuvB-like"/>
</dbReference>
<dbReference type="KEGG" id="sazo:D1868_01275"/>
<dbReference type="SUPFAM" id="SSF52540">
    <property type="entry name" value="P-loop containing nucleoside triphosphate hydrolases"/>
    <property type="match status" value="1"/>
</dbReference>
<accession>A0A650CLJ5</accession>
<gene>
    <name evidence="8" type="ORF">D1868_01275</name>
</gene>
<dbReference type="InterPro" id="IPR012340">
    <property type="entry name" value="NA-bd_OB-fold"/>
</dbReference>
<evidence type="ECO:0000256" key="6">
    <source>
        <dbReference type="ARBA" id="ARBA00022840"/>
    </source>
</evidence>
<dbReference type="Proteomes" id="UP000423396">
    <property type="component" value="Chromosome"/>
</dbReference>
<dbReference type="InterPro" id="IPR027417">
    <property type="entry name" value="P-loop_NTPase"/>
</dbReference>
<dbReference type="OrthoDB" id="45425at2157"/>
<dbReference type="Gene3D" id="3.40.50.300">
    <property type="entry name" value="P-loop containing nucleotide triphosphate hydrolases"/>
    <property type="match status" value="1"/>
</dbReference>
<dbReference type="InterPro" id="IPR010339">
    <property type="entry name" value="TIP49_P-loop"/>
</dbReference>
<dbReference type="Gene3D" id="2.40.50.360">
    <property type="entry name" value="RuvB-like helicase, domain II"/>
    <property type="match status" value="1"/>
</dbReference>
<dbReference type="SUPFAM" id="SSF50249">
    <property type="entry name" value="Nucleic acid-binding proteins"/>
    <property type="match status" value="1"/>
</dbReference>
<keyword evidence="4" id="KW-0378">Hydrolase</keyword>
<dbReference type="Pfam" id="PF17856">
    <property type="entry name" value="TIP49_C"/>
    <property type="match status" value="1"/>
</dbReference>
<proteinExistence type="inferred from homology"/>
<keyword evidence="9" id="KW-1185">Reference proteome</keyword>
<comment type="similarity">
    <text evidence="1">Belongs to the RuvB family.</text>
</comment>
<evidence type="ECO:0000256" key="3">
    <source>
        <dbReference type="ARBA" id="ARBA00022741"/>
    </source>
</evidence>
<keyword evidence="6" id="KW-0067">ATP-binding</keyword>
<dbReference type="RefSeq" id="WP_156004982.1">
    <property type="nucleotide sequence ID" value="NZ_CP045483.1"/>
</dbReference>
<dbReference type="GO" id="GO:0003678">
    <property type="term" value="F:DNA helicase activity"/>
    <property type="evidence" value="ECO:0007669"/>
    <property type="project" value="UniProtKB-EC"/>
</dbReference>
<dbReference type="InterPro" id="IPR003593">
    <property type="entry name" value="AAA+_ATPase"/>
</dbReference>
<evidence type="ECO:0000259" key="7">
    <source>
        <dbReference type="SMART" id="SM00382"/>
    </source>
</evidence>
<evidence type="ECO:0000256" key="4">
    <source>
        <dbReference type="ARBA" id="ARBA00022801"/>
    </source>
</evidence>
<dbReference type="GO" id="GO:0016787">
    <property type="term" value="F:hydrolase activity"/>
    <property type="evidence" value="ECO:0007669"/>
    <property type="project" value="UniProtKB-KW"/>
</dbReference>
<dbReference type="InterPro" id="IPR041048">
    <property type="entry name" value="RuvB-like_C"/>
</dbReference>
<dbReference type="Gene3D" id="1.10.8.60">
    <property type="match status" value="1"/>
</dbReference>
<evidence type="ECO:0000313" key="8">
    <source>
        <dbReference type="EMBL" id="QGR18761.1"/>
    </source>
</evidence>
<dbReference type="SMART" id="SM00382">
    <property type="entry name" value="AAA"/>
    <property type="match status" value="1"/>
</dbReference>
<feature type="domain" description="AAA+ ATPase" evidence="7">
    <location>
        <begin position="62"/>
        <end position="361"/>
    </location>
</feature>
<keyword evidence="3" id="KW-0547">Nucleotide-binding</keyword>
<name>A0A650CLJ5_9CREN</name>
<dbReference type="FunFam" id="1.10.8.60:FF:000010">
    <property type="entry name" value="RuvB-like helicase"/>
    <property type="match status" value="1"/>
</dbReference>
<evidence type="ECO:0000313" key="9">
    <source>
        <dbReference type="Proteomes" id="UP000423396"/>
    </source>
</evidence>
<dbReference type="EC" id="3.6.4.12" evidence="2"/>
<organism evidence="8 9">
    <name type="scientific">Stygiolobus azoricus</name>
    <dbReference type="NCBI Taxonomy" id="41675"/>
    <lineage>
        <taxon>Archaea</taxon>
        <taxon>Thermoproteota</taxon>
        <taxon>Thermoprotei</taxon>
        <taxon>Sulfolobales</taxon>
        <taxon>Sulfolobaceae</taxon>
        <taxon>Stygiolobus</taxon>
    </lineage>
</organism>
<dbReference type="AlphaFoldDB" id="A0A650CLJ5"/>
<keyword evidence="5" id="KW-0347">Helicase</keyword>
<dbReference type="EMBL" id="CP045483">
    <property type="protein sequence ID" value="QGR18761.1"/>
    <property type="molecule type" value="Genomic_DNA"/>
</dbReference>
<dbReference type="FunFam" id="2.40.50.360:FF:000001">
    <property type="entry name" value="RuvB-like helicase"/>
    <property type="match status" value="1"/>
</dbReference>